<keyword evidence="2" id="KW-1185">Reference proteome</keyword>
<dbReference type="EMBL" id="SNYC01000003">
    <property type="protein sequence ID" value="TDQ12217.1"/>
    <property type="molecule type" value="Genomic_DNA"/>
</dbReference>
<reference evidence="1 2" key="1">
    <citation type="submission" date="2019-03" db="EMBL/GenBank/DDBJ databases">
        <title>Genomic Encyclopedia of Archaeal and Bacterial Type Strains, Phase II (KMG-II): from individual species to whole genera.</title>
        <authorList>
            <person name="Goeker M."/>
        </authorList>
    </citation>
    <scope>NUCLEOTIDE SEQUENCE [LARGE SCALE GENOMIC DNA]</scope>
    <source>
        <strain evidence="1 2">DSM 19035</strain>
    </source>
</reference>
<evidence type="ECO:0000313" key="2">
    <source>
        <dbReference type="Proteomes" id="UP000295620"/>
    </source>
</evidence>
<proteinExistence type="predicted"/>
<accession>A0A4R6T1D6</accession>
<organism evidence="1 2">
    <name type="scientific">Pedobacter metabolipauper</name>
    <dbReference type="NCBI Taxonomy" id="425513"/>
    <lineage>
        <taxon>Bacteria</taxon>
        <taxon>Pseudomonadati</taxon>
        <taxon>Bacteroidota</taxon>
        <taxon>Sphingobacteriia</taxon>
        <taxon>Sphingobacteriales</taxon>
        <taxon>Sphingobacteriaceae</taxon>
        <taxon>Pedobacter</taxon>
    </lineage>
</organism>
<dbReference type="Proteomes" id="UP000295620">
    <property type="component" value="Unassembled WGS sequence"/>
</dbReference>
<evidence type="ECO:0000313" key="1">
    <source>
        <dbReference type="EMBL" id="TDQ12217.1"/>
    </source>
</evidence>
<protein>
    <submittedName>
        <fullName evidence="1">Uncharacterized protein</fullName>
    </submittedName>
</protein>
<dbReference type="AlphaFoldDB" id="A0A4R6T1D6"/>
<comment type="caution">
    <text evidence="1">The sequence shown here is derived from an EMBL/GenBank/DDBJ whole genome shotgun (WGS) entry which is preliminary data.</text>
</comment>
<name>A0A4R6T1D6_9SPHI</name>
<sequence length="51" mass="5934">MAKKIRYKTVQVILPDNISLTYLKKVVDTLGKDYCFSVQQLIDFLSENKPQ</sequence>
<gene>
    <name evidence="1" type="ORF">ATK78_1351</name>
</gene>